<evidence type="ECO:0000313" key="3">
    <source>
        <dbReference type="Proteomes" id="UP001317085"/>
    </source>
</evidence>
<name>A0ABT0EKT8_9PSED</name>
<dbReference type="EMBL" id="JAKNRV010000198">
    <property type="protein sequence ID" value="MCK1786325.1"/>
    <property type="molecule type" value="Genomic_DNA"/>
</dbReference>
<comment type="caution">
    <text evidence="2">The sequence shown here is derived from an EMBL/GenBank/DDBJ whole genome shotgun (WGS) entry which is preliminary data.</text>
</comment>
<gene>
    <name evidence="2" type="ORF">L9Z73_18815</name>
</gene>
<protein>
    <submittedName>
        <fullName evidence="2">Uncharacterized protein</fullName>
    </submittedName>
</protein>
<dbReference type="Proteomes" id="UP001317085">
    <property type="component" value="Unassembled WGS sequence"/>
</dbReference>
<keyword evidence="1" id="KW-1133">Transmembrane helix</keyword>
<keyword evidence="3" id="KW-1185">Reference proteome</keyword>
<sequence length="88" mass="10207">MQHKWSNTMHPLMFNAVLWLCGVALLYLIKALVEVFSGPISETWMDLTLVLTAYLLLFVLDPIRTRINRRLHKRARRKQARQDTGTGA</sequence>
<evidence type="ECO:0000313" key="2">
    <source>
        <dbReference type="EMBL" id="MCK1786325.1"/>
    </source>
</evidence>
<keyword evidence="1" id="KW-0812">Transmembrane</keyword>
<keyword evidence="1" id="KW-0472">Membrane</keyword>
<accession>A0ABT0EKT8</accession>
<feature type="transmembrane region" description="Helical" evidence="1">
    <location>
        <begin position="44"/>
        <end position="63"/>
    </location>
</feature>
<feature type="transmembrane region" description="Helical" evidence="1">
    <location>
        <begin position="12"/>
        <end position="32"/>
    </location>
</feature>
<evidence type="ECO:0000256" key="1">
    <source>
        <dbReference type="SAM" id="Phobius"/>
    </source>
</evidence>
<organism evidence="2 3">
    <name type="scientific">Pseudomonas emilianonis</name>
    <dbReference type="NCBI Taxonomy" id="2915812"/>
    <lineage>
        <taxon>Bacteria</taxon>
        <taxon>Pseudomonadati</taxon>
        <taxon>Pseudomonadota</taxon>
        <taxon>Gammaproteobacteria</taxon>
        <taxon>Pseudomonadales</taxon>
        <taxon>Pseudomonadaceae</taxon>
        <taxon>Pseudomonas</taxon>
    </lineage>
</organism>
<reference evidence="2 3" key="1">
    <citation type="submission" date="2022-02" db="EMBL/GenBank/DDBJ databases">
        <title>Comparative genomics of the first Antarctic Pseudomonas spp. capable of biotransforming 2,4,6-Trinitrotoluene.</title>
        <authorList>
            <person name="Cabrera M.A."/>
            <person name="Marquez S.L."/>
            <person name="Perez-Donoso J.M."/>
        </authorList>
    </citation>
    <scope>NUCLEOTIDE SEQUENCE [LARGE SCALE GENOMIC DNA]</scope>
    <source>
        <strain evidence="2 3">TNT11</strain>
    </source>
</reference>
<proteinExistence type="predicted"/>